<dbReference type="Pfam" id="PF20233">
    <property type="entry name" value="DUF6590"/>
    <property type="match status" value="1"/>
</dbReference>
<dbReference type="PANTHER" id="PTHR35391:SF5">
    <property type="entry name" value="DUF6590 DOMAIN-CONTAINING PROTEIN"/>
    <property type="match status" value="1"/>
</dbReference>
<feature type="region of interest" description="Disordered" evidence="1">
    <location>
        <begin position="36"/>
        <end position="66"/>
    </location>
</feature>
<feature type="domain" description="DUF6590" evidence="2">
    <location>
        <begin position="98"/>
        <end position="250"/>
    </location>
</feature>
<evidence type="ECO:0000313" key="4">
    <source>
        <dbReference type="Proteomes" id="UP000292340"/>
    </source>
</evidence>
<organism evidence="3 4">
    <name type="scientific">Alternaria tenuissima</name>
    <dbReference type="NCBI Taxonomy" id="119927"/>
    <lineage>
        <taxon>Eukaryota</taxon>
        <taxon>Fungi</taxon>
        <taxon>Dikarya</taxon>
        <taxon>Ascomycota</taxon>
        <taxon>Pezizomycotina</taxon>
        <taxon>Dothideomycetes</taxon>
        <taxon>Pleosporomycetidae</taxon>
        <taxon>Pleosporales</taxon>
        <taxon>Pleosporineae</taxon>
        <taxon>Pleosporaceae</taxon>
        <taxon>Alternaria</taxon>
        <taxon>Alternaria sect. Alternaria</taxon>
        <taxon>Alternaria alternata complex</taxon>
    </lineage>
</organism>
<accession>A0AB37X0W4</accession>
<name>A0AB37X0W4_9PLEO</name>
<evidence type="ECO:0000313" key="3">
    <source>
        <dbReference type="EMBL" id="RYN37627.1"/>
    </source>
</evidence>
<reference evidence="3" key="2">
    <citation type="journal article" date="2019" name="bioRxiv">
        <title>Genomics, evolutionary history and diagnostics of the Alternaria alternata species group including apple and Asian pear pathotypes.</title>
        <authorList>
            <person name="Armitage A.D."/>
            <person name="Cockerton H.M."/>
            <person name="Sreenivasaprasad S."/>
            <person name="Woodhall J.W."/>
            <person name="Lane C.R."/>
            <person name="Harrison R.J."/>
            <person name="Clarkson J.P."/>
        </authorList>
    </citation>
    <scope>NUCLEOTIDE SEQUENCE</scope>
    <source>
        <strain evidence="3">FERA 1164</strain>
    </source>
</reference>
<sequence>MSTSNWIWSDQYQDYYYVTYDEYNNPVYHWSKQMQIETRPRQDSGSHQSHASNVAQMPDPAPQQFRSLTGAIQGTPQTGWYDLLDSSYRMRTGSEAVSFFVLGRVFAMLYSETAGGTSHPQPSDQAYTVVRFNERAHTNIRRFVVLQDNHGFVYACPIGTYAGRGTLKKGCFPWEHAIVYLSGTDPETCYLPGEYESGMVKQPIEIVPVDSSITLRSESRIRFGKTYPIEKNVKVKDIGMVHPNHLGKLSQYWTDRSQAQS</sequence>
<evidence type="ECO:0000256" key="1">
    <source>
        <dbReference type="SAM" id="MobiDB-lite"/>
    </source>
</evidence>
<feature type="compositionally biased region" description="Polar residues" evidence="1">
    <location>
        <begin position="45"/>
        <end position="55"/>
    </location>
</feature>
<evidence type="ECO:0000259" key="2">
    <source>
        <dbReference type="Pfam" id="PF20233"/>
    </source>
</evidence>
<reference evidence="3" key="1">
    <citation type="submission" date="2017-10" db="EMBL/GenBank/DDBJ databases">
        <authorList>
            <person name="Armitage A.D."/>
            <person name="Barbara D.J."/>
            <person name="Woodhall J.W."/>
            <person name="Sreenivasaprasad S."/>
            <person name="Lane C.R."/>
            <person name="Clarkson J.P."/>
            <person name="Harrison R.J."/>
        </authorList>
    </citation>
    <scope>NUCLEOTIDE SEQUENCE</scope>
    <source>
        <strain evidence="3">FERA 1164</strain>
    </source>
</reference>
<proteinExistence type="predicted"/>
<gene>
    <name evidence="3" type="ORF">AA0115_g1256</name>
</gene>
<dbReference type="AlphaFoldDB" id="A0AB37X0W4"/>
<dbReference type="EMBL" id="PDXB01000002">
    <property type="protein sequence ID" value="RYN37627.1"/>
    <property type="molecule type" value="Genomic_DNA"/>
</dbReference>
<comment type="caution">
    <text evidence="3">The sequence shown here is derived from an EMBL/GenBank/DDBJ whole genome shotgun (WGS) entry which is preliminary data.</text>
</comment>
<protein>
    <recommendedName>
        <fullName evidence="2">DUF6590 domain-containing protein</fullName>
    </recommendedName>
</protein>
<dbReference type="Proteomes" id="UP000292340">
    <property type="component" value="Unassembled WGS sequence"/>
</dbReference>
<dbReference type="PANTHER" id="PTHR35391">
    <property type="entry name" value="C2H2-TYPE DOMAIN-CONTAINING PROTEIN-RELATED"/>
    <property type="match status" value="1"/>
</dbReference>
<dbReference type="InterPro" id="IPR046497">
    <property type="entry name" value="DUF6590"/>
</dbReference>